<keyword evidence="7" id="KW-0413">Isomerase</keyword>
<feature type="compositionally biased region" description="Basic and acidic residues" evidence="12">
    <location>
        <begin position="137"/>
        <end position="149"/>
    </location>
</feature>
<dbReference type="Proteomes" id="UP000054560">
    <property type="component" value="Unassembled WGS sequence"/>
</dbReference>
<dbReference type="PROSITE" id="PS51198">
    <property type="entry name" value="UVRD_HELICASE_ATP_BIND"/>
    <property type="match status" value="1"/>
</dbReference>
<feature type="binding site" evidence="11">
    <location>
        <begin position="407"/>
        <end position="414"/>
    </location>
    <ligand>
        <name>ATP</name>
        <dbReference type="ChEBI" id="CHEBI:30616"/>
    </ligand>
</feature>
<feature type="region of interest" description="Disordered" evidence="12">
    <location>
        <begin position="1314"/>
        <end position="1335"/>
    </location>
</feature>
<evidence type="ECO:0000256" key="3">
    <source>
        <dbReference type="ARBA" id="ARBA00022801"/>
    </source>
</evidence>
<dbReference type="PANTHER" id="PTHR11070">
    <property type="entry name" value="UVRD / RECB / PCRA DNA HELICASE FAMILY MEMBER"/>
    <property type="match status" value="1"/>
</dbReference>
<feature type="region of interest" description="Disordered" evidence="12">
    <location>
        <begin position="1144"/>
        <end position="1208"/>
    </location>
</feature>
<evidence type="ECO:0000256" key="5">
    <source>
        <dbReference type="ARBA" id="ARBA00022840"/>
    </source>
</evidence>
<dbReference type="EC" id="5.6.2.4" evidence="9"/>
<feature type="compositionally biased region" description="Acidic residues" evidence="12">
    <location>
        <begin position="972"/>
        <end position="982"/>
    </location>
</feature>
<feature type="compositionally biased region" description="Polar residues" evidence="12">
    <location>
        <begin position="1151"/>
        <end position="1162"/>
    </location>
</feature>
<feature type="domain" description="UvrD-like helicase ATP-binding" evidence="13">
    <location>
        <begin position="386"/>
        <end position="737"/>
    </location>
</feature>
<feature type="compositionally biased region" description="Polar residues" evidence="12">
    <location>
        <begin position="151"/>
        <end position="166"/>
    </location>
</feature>
<dbReference type="GO" id="GO:0043138">
    <property type="term" value="F:3'-5' DNA helicase activity"/>
    <property type="evidence" value="ECO:0007669"/>
    <property type="project" value="UniProtKB-EC"/>
</dbReference>
<dbReference type="SUPFAM" id="SSF52540">
    <property type="entry name" value="P-loop containing nucleoside triphosphate hydrolases"/>
    <property type="match status" value="1"/>
</dbReference>
<dbReference type="STRING" id="667725.A0A0L0GCX6"/>
<dbReference type="Gene3D" id="1.10.486.10">
    <property type="entry name" value="PCRA, domain 4"/>
    <property type="match status" value="1"/>
</dbReference>
<evidence type="ECO:0000256" key="1">
    <source>
        <dbReference type="ARBA" id="ARBA00009922"/>
    </source>
</evidence>
<evidence type="ECO:0000256" key="7">
    <source>
        <dbReference type="ARBA" id="ARBA00023235"/>
    </source>
</evidence>
<dbReference type="RefSeq" id="XP_014160774.1">
    <property type="nucleotide sequence ID" value="XM_014305299.1"/>
</dbReference>
<evidence type="ECO:0000256" key="10">
    <source>
        <dbReference type="ARBA" id="ARBA00048988"/>
    </source>
</evidence>
<dbReference type="InterPro" id="IPR000212">
    <property type="entry name" value="DNA_helicase_UvrD/REP"/>
</dbReference>
<evidence type="ECO:0000256" key="2">
    <source>
        <dbReference type="ARBA" id="ARBA00022741"/>
    </source>
</evidence>
<feature type="compositionally biased region" description="Polar residues" evidence="12">
    <location>
        <begin position="352"/>
        <end position="367"/>
    </location>
</feature>
<evidence type="ECO:0000259" key="13">
    <source>
        <dbReference type="PROSITE" id="PS51198"/>
    </source>
</evidence>
<dbReference type="GO" id="GO:0005634">
    <property type="term" value="C:nucleus"/>
    <property type="evidence" value="ECO:0007669"/>
    <property type="project" value="TreeGrafter"/>
</dbReference>
<sequence length="1349" mass="150176">AIPPSAPFNPIDLTADSDDDERREEACALSTAPLATKRPSRSLGLAKPSKFKRRRNGSITSYFNVVCPKPPETPIKELKHAGSTMNSEKAPPVVDVRASGSGAIVLPAAVQLDLHRSQPSETELKGKQPKLYDAHKGADVDKHSVRDSDTEQTASICPSSMPSKPETSVRWEMATNKKTNLSDSMPVPQTASTGHSSIPPKPETSVRCEMATNKKTSLSDFMPVLHAASIGQSSIPPKSETSVRCEMATNKKTSLSDFMPVLHAASIGQSSIPAKAKAKRSVRREKAPQQKTSLNDCMHVAQKVVLGQNSLPSKLKASVKCTQTTNAKTARGAFKPVRSAHNHAAQRDSDQRQFSFGGSAWGQQCRSNGPPPSLAQTMRENIKLPTLNTQQMAAVQTPFDKATLIVAGAGTGKTRVITTRILAMIKSGIAPSSILAVSFTNKAVYEMRERLAAAIPAPYAGAVNICTLHGLCYSMVMCHYSALHYQKKPGLLLDYQKRKLVTSVLIQIEDSHQKKALTSLLKLQTHKDHSWAQLLELAETFLDKKLNALVQEFCNLKPSKNVEDISIEANYLLHHYVLECCKNKLMPFRDRKKFAVPSAETVKKATKLWNFAKQNDYTAADYLDDNRLMLARTTAECLENNLVDFFDLLLCARKLLTDEVDVKRKYLDNFTHILVDEFQDLNSIQYDILKMLSTNVTAVGDDDQSIFGFTGADSDLIFEDFRLTSGLAALSDNYRCSGNILRFATQCPKGINGRVEKTLRTTKADGAPVRVVNVPSSISQAEYIANEVEEYHKTHPHVSLSEIAVLTRIWKGRLNPHVRLVEAVGVADVKLMALHLRFVLDSSDDFACLEALAACHGIGERAIEKVKNIHQALKASCVFDTLNHIMLTGRVERKTLNIIEQFLATYEMWCTSSIHLDLCSLLKLVYDTSNLKQLKKRKHERKQAERDLDNTPNTSTHKTKQTPRLESSYDSTSDEDSDEDVEGAATDTYSNPQFIRNLTEEARYFLTKRGAILNKEGRPVPVPADPSWTKDPPDSLREMCRRVIVQEVNARPEFAKQCIATLDQVILGEIYERHHVGPVILSEFLSSVGLGDTGEAKGQEEEADKGMVTISTIHKAKGLEWNVVFVVFWNDGILPMAYEDRDRNLRPPTVPQQSPLNTPKSTSKSDQKSGPKSKHKINTPAENGAPGHTSGTSGSTEERHHRLRASIKKVRDQEAIEAKHLDEEMKMAHVACTRPRDHLHVISVGVLNDGALPMLACPFVDYDKMPPGSIDRITYESKNDFRRPREHRWYEEDPGRFEEIGSYRHSRFRSAHSSASHLNLRRQGAQANRSRDLDQRFPDFQTAARMYGW</sequence>
<dbReference type="Gene3D" id="3.40.50.300">
    <property type="entry name" value="P-loop containing nucleotide triphosphate hydrolases"/>
    <property type="match status" value="4"/>
</dbReference>
<feature type="domain" description="UvrD-like helicase C-terminal" evidence="14">
    <location>
        <begin position="738"/>
        <end position="1118"/>
    </location>
</feature>
<evidence type="ECO:0000259" key="14">
    <source>
        <dbReference type="PROSITE" id="PS51217"/>
    </source>
</evidence>
<proteinExistence type="inferred from homology"/>
<dbReference type="OrthoDB" id="1470711at2759"/>
<keyword evidence="4 11" id="KW-0347">Helicase</keyword>
<evidence type="ECO:0000256" key="9">
    <source>
        <dbReference type="ARBA" id="ARBA00034808"/>
    </source>
</evidence>
<dbReference type="InterPro" id="IPR013986">
    <property type="entry name" value="DExx_box_DNA_helicase_dom_sf"/>
</dbReference>
<feature type="non-terminal residue" evidence="15">
    <location>
        <position position="1"/>
    </location>
</feature>
<keyword evidence="2 11" id="KW-0547">Nucleotide-binding</keyword>
<feature type="region of interest" description="Disordered" evidence="12">
    <location>
        <begin position="337"/>
        <end position="375"/>
    </location>
</feature>
<keyword evidence="5 11" id="KW-0067">ATP-binding</keyword>
<dbReference type="GO" id="GO:0003677">
    <property type="term" value="F:DNA binding"/>
    <property type="evidence" value="ECO:0007669"/>
    <property type="project" value="UniProtKB-KW"/>
</dbReference>
<evidence type="ECO:0000313" key="16">
    <source>
        <dbReference type="Proteomes" id="UP000054560"/>
    </source>
</evidence>
<dbReference type="EMBL" id="KQ241632">
    <property type="protein sequence ID" value="KNC86872.1"/>
    <property type="molecule type" value="Genomic_DNA"/>
</dbReference>
<accession>A0A0L0GCX6</accession>
<evidence type="ECO:0000256" key="12">
    <source>
        <dbReference type="SAM" id="MobiDB-lite"/>
    </source>
</evidence>
<dbReference type="GO" id="GO:0000725">
    <property type="term" value="P:recombinational repair"/>
    <property type="evidence" value="ECO:0007669"/>
    <property type="project" value="TreeGrafter"/>
</dbReference>
<keyword evidence="3 11" id="KW-0378">Hydrolase</keyword>
<feature type="compositionally biased region" description="Polar residues" evidence="12">
    <location>
        <begin position="176"/>
        <end position="196"/>
    </location>
</feature>
<protein>
    <recommendedName>
        <fullName evidence="9">DNA 3'-5' helicase</fullName>
        <ecNumber evidence="9">5.6.2.4</ecNumber>
    </recommendedName>
</protein>
<evidence type="ECO:0000313" key="15">
    <source>
        <dbReference type="EMBL" id="KNC86872.1"/>
    </source>
</evidence>
<evidence type="ECO:0000256" key="4">
    <source>
        <dbReference type="ARBA" id="ARBA00022806"/>
    </source>
</evidence>
<comment type="similarity">
    <text evidence="1">Belongs to the helicase family. UvrD subfamily.</text>
</comment>
<dbReference type="InterPro" id="IPR014016">
    <property type="entry name" value="UvrD-like_ATP-bd"/>
</dbReference>
<name>A0A0L0GCX6_9EUKA</name>
<dbReference type="InterPro" id="IPR027417">
    <property type="entry name" value="P-loop_NTPase"/>
</dbReference>
<evidence type="ECO:0000256" key="11">
    <source>
        <dbReference type="PROSITE-ProRule" id="PRU00560"/>
    </source>
</evidence>
<reference evidence="15 16" key="1">
    <citation type="submission" date="2011-02" db="EMBL/GenBank/DDBJ databases">
        <title>The Genome Sequence of Sphaeroforma arctica JP610.</title>
        <authorList>
            <consortium name="The Broad Institute Genome Sequencing Platform"/>
            <person name="Russ C."/>
            <person name="Cuomo C."/>
            <person name="Young S.K."/>
            <person name="Zeng Q."/>
            <person name="Gargeya S."/>
            <person name="Alvarado L."/>
            <person name="Berlin A."/>
            <person name="Chapman S.B."/>
            <person name="Chen Z."/>
            <person name="Freedman E."/>
            <person name="Gellesch M."/>
            <person name="Goldberg J."/>
            <person name="Griggs A."/>
            <person name="Gujja S."/>
            <person name="Heilman E."/>
            <person name="Heiman D."/>
            <person name="Howarth C."/>
            <person name="Mehta T."/>
            <person name="Neiman D."/>
            <person name="Pearson M."/>
            <person name="Roberts A."/>
            <person name="Saif S."/>
            <person name="Shea T."/>
            <person name="Shenoy N."/>
            <person name="Sisk P."/>
            <person name="Stolte C."/>
            <person name="Sykes S."/>
            <person name="White J."/>
            <person name="Yandava C."/>
            <person name="Burger G."/>
            <person name="Gray M.W."/>
            <person name="Holland P.W.H."/>
            <person name="King N."/>
            <person name="Lang F.B.F."/>
            <person name="Roger A.J."/>
            <person name="Ruiz-Trillo I."/>
            <person name="Haas B."/>
            <person name="Nusbaum C."/>
            <person name="Birren B."/>
        </authorList>
    </citation>
    <scope>NUCLEOTIDE SEQUENCE [LARGE SCALE GENOMIC DNA]</scope>
    <source>
        <strain evidence="15 16">JP610</strain>
    </source>
</reference>
<dbReference type="PROSITE" id="PS51217">
    <property type="entry name" value="UVRD_HELICASE_CTER"/>
    <property type="match status" value="1"/>
</dbReference>
<dbReference type="PANTHER" id="PTHR11070:SF2">
    <property type="entry name" value="ATP-DEPENDENT DNA HELICASE SRS2"/>
    <property type="match status" value="1"/>
</dbReference>
<gene>
    <name evidence="15" type="ORF">SARC_01017</name>
</gene>
<dbReference type="GO" id="GO:0005524">
    <property type="term" value="F:ATP binding"/>
    <property type="evidence" value="ECO:0007669"/>
    <property type="project" value="UniProtKB-UniRule"/>
</dbReference>
<evidence type="ECO:0000256" key="8">
    <source>
        <dbReference type="ARBA" id="ARBA00034617"/>
    </source>
</evidence>
<evidence type="ECO:0000256" key="6">
    <source>
        <dbReference type="ARBA" id="ARBA00023125"/>
    </source>
</evidence>
<feature type="region of interest" description="Disordered" evidence="12">
    <location>
        <begin position="137"/>
        <end position="204"/>
    </location>
</feature>
<organism evidence="15 16">
    <name type="scientific">Sphaeroforma arctica JP610</name>
    <dbReference type="NCBI Taxonomy" id="667725"/>
    <lineage>
        <taxon>Eukaryota</taxon>
        <taxon>Ichthyosporea</taxon>
        <taxon>Ichthyophonida</taxon>
        <taxon>Sphaeroforma</taxon>
    </lineage>
</organism>
<dbReference type="InterPro" id="IPR014017">
    <property type="entry name" value="DNA_helicase_UvrD-like_C"/>
</dbReference>
<feature type="region of interest" description="Disordered" evidence="12">
    <location>
        <begin position="935"/>
        <end position="989"/>
    </location>
</feature>
<feature type="region of interest" description="Disordered" evidence="12">
    <location>
        <begin position="1"/>
        <end position="52"/>
    </location>
</feature>
<keyword evidence="16" id="KW-1185">Reference proteome</keyword>
<dbReference type="GeneID" id="25901521"/>
<dbReference type="Pfam" id="PF13361">
    <property type="entry name" value="UvrD_C"/>
    <property type="match status" value="1"/>
</dbReference>
<comment type="catalytic activity">
    <reaction evidence="8">
        <text>Couples ATP hydrolysis with the unwinding of duplex DNA by translocating in the 3'-5' direction.</text>
        <dbReference type="EC" id="5.6.2.4"/>
    </reaction>
</comment>
<comment type="catalytic activity">
    <reaction evidence="10">
        <text>ATP + H2O = ADP + phosphate + H(+)</text>
        <dbReference type="Rhea" id="RHEA:13065"/>
        <dbReference type="ChEBI" id="CHEBI:15377"/>
        <dbReference type="ChEBI" id="CHEBI:15378"/>
        <dbReference type="ChEBI" id="CHEBI:30616"/>
        <dbReference type="ChEBI" id="CHEBI:43474"/>
        <dbReference type="ChEBI" id="CHEBI:456216"/>
        <dbReference type="EC" id="5.6.2.4"/>
    </reaction>
</comment>
<dbReference type="Gene3D" id="1.10.10.160">
    <property type="match status" value="2"/>
</dbReference>
<dbReference type="eggNOG" id="KOG2108">
    <property type="taxonomic scope" value="Eukaryota"/>
</dbReference>
<dbReference type="GO" id="GO:0016787">
    <property type="term" value="F:hydrolase activity"/>
    <property type="evidence" value="ECO:0007669"/>
    <property type="project" value="UniProtKB-UniRule"/>
</dbReference>
<dbReference type="CDD" id="cd17932">
    <property type="entry name" value="DEXQc_UvrD"/>
    <property type="match status" value="1"/>
</dbReference>
<keyword evidence="6" id="KW-0238">DNA-binding</keyword>
<dbReference type="Pfam" id="PF00580">
    <property type="entry name" value="UvrD-helicase"/>
    <property type="match status" value="1"/>
</dbReference>